<accession>A0A371YNE8</accession>
<organism evidence="2 3">
    <name type="scientific">Acinetobacter sichuanensis</name>
    <dbReference type="NCBI Taxonomy" id="2136183"/>
    <lineage>
        <taxon>Bacteria</taxon>
        <taxon>Pseudomonadati</taxon>
        <taxon>Pseudomonadota</taxon>
        <taxon>Gammaproteobacteria</taxon>
        <taxon>Moraxellales</taxon>
        <taxon>Moraxellaceae</taxon>
        <taxon>Acinetobacter</taxon>
    </lineage>
</organism>
<dbReference type="OrthoDB" id="1029961at2"/>
<dbReference type="EMBL" id="JBHRSF010000034">
    <property type="protein sequence ID" value="MFC2995635.1"/>
    <property type="molecule type" value="Genomic_DNA"/>
</dbReference>
<dbReference type="Proteomes" id="UP001595455">
    <property type="component" value="Unassembled WGS sequence"/>
</dbReference>
<comment type="caution">
    <text evidence="2">The sequence shown here is derived from an EMBL/GenBank/DDBJ whole genome shotgun (WGS) entry which is preliminary data.</text>
</comment>
<reference evidence="1" key="1">
    <citation type="journal article" date="2014" name="Int. J. Syst. Evol. Microbiol.">
        <title>Complete genome of a new Firmicutes species belonging to the dominant human colonic microbiota ('Ruminococcus bicirculans') reveals two chromosomes and a selective capacity to utilize plant glucans.</title>
        <authorList>
            <consortium name="NISC Comparative Sequencing Program"/>
            <person name="Wegmann U."/>
            <person name="Louis P."/>
            <person name="Goesmann A."/>
            <person name="Henrissat B."/>
            <person name="Duncan S.H."/>
            <person name="Flint H.J."/>
        </authorList>
    </citation>
    <scope>NUCLEOTIDE SEQUENCE</scope>
    <source>
        <strain evidence="1">KCTC 62575</strain>
    </source>
</reference>
<evidence type="ECO:0000313" key="3">
    <source>
        <dbReference type="Proteomes" id="UP000240957"/>
    </source>
</evidence>
<evidence type="ECO:0008006" key="5">
    <source>
        <dbReference type="Google" id="ProtNLM"/>
    </source>
</evidence>
<dbReference type="RefSeq" id="WP_107009016.1">
    <property type="nucleotide sequence ID" value="NZ_JBHRSF010000034.1"/>
</dbReference>
<name>A0A371YNE8_9GAMM</name>
<protein>
    <recommendedName>
        <fullName evidence="5">DUF1963 domain-containing protein</fullName>
    </recommendedName>
</protein>
<dbReference type="EMBL" id="PYIX02000025">
    <property type="protein sequence ID" value="RFC82864.1"/>
    <property type="molecule type" value="Genomic_DNA"/>
</dbReference>
<gene>
    <name evidence="1" type="ORF">ACFODO_10210</name>
    <name evidence="2" type="ORF">C9E89_014170</name>
</gene>
<keyword evidence="4" id="KW-1185">Reference proteome</keyword>
<reference evidence="1" key="4">
    <citation type="submission" date="2024-09" db="EMBL/GenBank/DDBJ databases">
        <authorList>
            <person name="Sun Q."/>
            <person name="Mori K."/>
        </authorList>
    </citation>
    <scope>NUCLEOTIDE SEQUENCE</scope>
    <source>
        <strain evidence="1">KCTC 62575</strain>
    </source>
</reference>
<sequence>MNFISKIYNDHPTDAIGWIGGFPPAILTDKLSTFEDYRFYLTIQKKENPEKYLSIFVHNDFNTRIDQQIFPDIAIEVFEHDASPEGNAVAFCLPDLCKSYLSPFQHVHQSKFNFITYSEQPKLIQDTACYFEHLQQDYQFYLQIDEDYYLDSTLQGSYIFAYGALYLFQHQHTHQIIAGFWQH</sequence>
<dbReference type="Proteomes" id="UP000240957">
    <property type="component" value="Unassembled WGS sequence"/>
</dbReference>
<reference evidence="2 3" key="2">
    <citation type="submission" date="2018-08" db="EMBL/GenBank/DDBJ databases">
        <title>The draft genome of Acinetobacter sichuanensis strain WCHAc060041.</title>
        <authorList>
            <person name="Qin J."/>
            <person name="Feng Y."/>
            <person name="Zong Z."/>
        </authorList>
    </citation>
    <scope>NUCLEOTIDE SEQUENCE [LARGE SCALE GENOMIC DNA]</scope>
    <source>
        <strain evidence="2 3">WCHAc060041</strain>
    </source>
</reference>
<reference evidence="4" key="3">
    <citation type="journal article" date="2019" name="Int. J. Syst. Evol. Microbiol.">
        <title>The Global Catalogue of Microorganisms (GCM) 10K type strain sequencing project: providing services to taxonomists for standard genome sequencing and annotation.</title>
        <authorList>
            <consortium name="The Broad Institute Genomics Platform"/>
            <consortium name="The Broad Institute Genome Sequencing Center for Infectious Disease"/>
            <person name="Wu L."/>
            <person name="Ma J."/>
        </authorList>
    </citation>
    <scope>NUCLEOTIDE SEQUENCE [LARGE SCALE GENOMIC DNA]</scope>
    <source>
        <strain evidence="4">KCTC 62575</strain>
    </source>
</reference>
<dbReference type="AlphaFoldDB" id="A0A371YNE8"/>
<evidence type="ECO:0000313" key="2">
    <source>
        <dbReference type="EMBL" id="RFC82864.1"/>
    </source>
</evidence>
<evidence type="ECO:0000313" key="1">
    <source>
        <dbReference type="EMBL" id="MFC2995635.1"/>
    </source>
</evidence>
<evidence type="ECO:0000313" key="4">
    <source>
        <dbReference type="Proteomes" id="UP001595455"/>
    </source>
</evidence>
<proteinExistence type="predicted"/>